<dbReference type="EMBL" id="SPHZ02000011">
    <property type="protein sequence ID" value="KAF0894288.1"/>
    <property type="molecule type" value="Genomic_DNA"/>
</dbReference>
<feature type="region of interest" description="Disordered" evidence="1">
    <location>
        <begin position="59"/>
        <end position="78"/>
    </location>
</feature>
<dbReference type="Proteomes" id="UP000479710">
    <property type="component" value="Unassembled WGS sequence"/>
</dbReference>
<name>A0A6G1C1H1_9ORYZ</name>
<accession>A0A6G1C1H1</accession>
<evidence type="ECO:0000313" key="3">
    <source>
        <dbReference type="Proteomes" id="UP000479710"/>
    </source>
</evidence>
<proteinExistence type="predicted"/>
<protein>
    <submittedName>
        <fullName evidence="2">Uncharacterized protein</fullName>
    </submittedName>
</protein>
<comment type="caution">
    <text evidence="2">The sequence shown here is derived from an EMBL/GenBank/DDBJ whole genome shotgun (WGS) entry which is preliminary data.</text>
</comment>
<dbReference type="AlphaFoldDB" id="A0A6G1C1H1"/>
<organism evidence="2 3">
    <name type="scientific">Oryza meyeriana var. granulata</name>
    <dbReference type="NCBI Taxonomy" id="110450"/>
    <lineage>
        <taxon>Eukaryota</taxon>
        <taxon>Viridiplantae</taxon>
        <taxon>Streptophyta</taxon>
        <taxon>Embryophyta</taxon>
        <taxon>Tracheophyta</taxon>
        <taxon>Spermatophyta</taxon>
        <taxon>Magnoliopsida</taxon>
        <taxon>Liliopsida</taxon>
        <taxon>Poales</taxon>
        <taxon>Poaceae</taxon>
        <taxon>BOP clade</taxon>
        <taxon>Oryzoideae</taxon>
        <taxon>Oryzeae</taxon>
        <taxon>Oryzinae</taxon>
        <taxon>Oryza</taxon>
        <taxon>Oryza meyeriana</taxon>
    </lineage>
</organism>
<reference evidence="2 3" key="1">
    <citation type="submission" date="2019-11" db="EMBL/GenBank/DDBJ databases">
        <title>Whole genome sequence of Oryza granulata.</title>
        <authorList>
            <person name="Li W."/>
        </authorList>
    </citation>
    <scope>NUCLEOTIDE SEQUENCE [LARGE SCALE GENOMIC DNA]</scope>
    <source>
        <strain evidence="3">cv. Menghai</strain>
        <tissue evidence="2">Leaf</tissue>
    </source>
</reference>
<evidence type="ECO:0000313" key="2">
    <source>
        <dbReference type="EMBL" id="KAF0894288.1"/>
    </source>
</evidence>
<sequence length="91" mass="9955">MGRRAAGPQERVERVWTGFGPRRRKGCYNLAMNFLRCIISYKLIILINHTPVVAPGWPGWRRRSSGGGTRARGGSARVRPGAPELGVAVAV</sequence>
<gene>
    <name evidence="2" type="ORF">E2562_037997</name>
</gene>
<evidence type="ECO:0000256" key="1">
    <source>
        <dbReference type="SAM" id="MobiDB-lite"/>
    </source>
</evidence>
<keyword evidence="3" id="KW-1185">Reference proteome</keyword>